<dbReference type="GO" id="GO:0003677">
    <property type="term" value="F:DNA binding"/>
    <property type="evidence" value="ECO:0007669"/>
    <property type="project" value="UniProtKB-KW"/>
</dbReference>
<dbReference type="CDD" id="cd02209">
    <property type="entry name" value="cupin_XRE_C"/>
    <property type="match status" value="1"/>
</dbReference>
<dbReference type="InterPro" id="IPR010982">
    <property type="entry name" value="Lambda_DNA-bd_dom_sf"/>
</dbReference>
<dbReference type="InterPro" id="IPR014710">
    <property type="entry name" value="RmlC-like_jellyroll"/>
</dbReference>
<feature type="domain" description="HTH cro/C1-type" evidence="4">
    <location>
        <begin position="12"/>
        <end position="66"/>
    </location>
</feature>
<dbReference type="STRING" id="449.LHA_3050"/>
<dbReference type="Gene3D" id="2.60.120.10">
    <property type="entry name" value="Jelly Rolls"/>
    <property type="match status" value="1"/>
</dbReference>
<evidence type="ECO:0000256" key="1">
    <source>
        <dbReference type="ARBA" id="ARBA00023015"/>
    </source>
</evidence>
<keyword evidence="1" id="KW-0805">Transcription regulation</keyword>
<dbReference type="PATRIC" id="fig|449.7.peg.1583"/>
<dbReference type="RefSeq" id="WP_045107122.1">
    <property type="nucleotide sequence ID" value="NZ_LN681225.1"/>
</dbReference>
<dbReference type="InterPro" id="IPR013096">
    <property type="entry name" value="Cupin_2"/>
</dbReference>
<dbReference type="SUPFAM" id="SSF51182">
    <property type="entry name" value="RmlC-like cupins"/>
    <property type="match status" value="1"/>
</dbReference>
<dbReference type="InterPro" id="IPR001387">
    <property type="entry name" value="Cro/C1-type_HTH"/>
</dbReference>
<evidence type="ECO:0000259" key="4">
    <source>
        <dbReference type="PROSITE" id="PS50943"/>
    </source>
</evidence>
<evidence type="ECO:0000256" key="3">
    <source>
        <dbReference type="ARBA" id="ARBA00023163"/>
    </source>
</evidence>
<dbReference type="InterPro" id="IPR011051">
    <property type="entry name" value="RmlC_Cupin_sf"/>
</dbReference>
<dbReference type="InterPro" id="IPR050807">
    <property type="entry name" value="TransReg_Diox_bact_type"/>
</dbReference>
<dbReference type="AlphaFoldDB" id="A0A0A8UZ53"/>
<evidence type="ECO:0000313" key="5">
    <source>
        <dbReference type="EMBL" id="CEK12039.1"/>
    </source>
</evidence>
<reference evidence="6" key="1">
    <citation type="submission" date="2014-09" db="EMBL/GenBank/DDBJ databases">
        <authorList>
            <person name="Gomez-Valero L."/>
        </authorList>
    </citation>
    <scope>NUCLEOTIDE SEQUENCE [LARGE SCALE GENOMIC DNA]</scope>
    <source>
        <strain evidence="6">ATCC35250</strain>
    </source>
</reference>
<dbReference type="GO" id="GO:0005829">
    <property type="term" value="C:cytosol"/>
    <property type="evidence" value="ECO:0007669"/>
    <property type="project" value="TreeGrafter"/>
</dbReference>
<dbReference type="KEGG" id="lha:LHA_3050"/>
<evidence type="ECO:0000256" key="2">
    <source>
        <dbReference type="ARBA" id="ARBA00023125"/>
    </source>
</evidence>
<dbReference type="CDD" id="cd00093">
    <property type="entry name" value="HTH_XRE"/>
    <property type="match status" value="1"/>
</dbReference>
<keyword evidence="6" id="KW-1185">Reference proteome</keyword>
<dbReference type="PANTHER" id="PTHR46797:SF23">
    <property type="entry name" value="HTH-TYPE TRANSCRIPTIONAL REGULATOR SUTR"/>
    <property type="match status" value="1"/>
</dbReference>
<dbReference type="EMBL" id="LN681225">
    <property type="protein sequence ID" value="CEK12039.1"/>
    <property type="molecule type" value="Genomic_DNA"/>
</dbReference>
<organism evidence="5 6">
    <name type="scientific">Legionella hackeliae</name>
    <dbReference type="NCBI Taxonomy" id="449"/>
    <lineage>
        <taxon>Bacteria</taxon>
        <taxon>Pseudomonadati</taxon>
        <taxon>Pseudomonadota</taxon>
        <taxon>Gammaproteobacteria</taxon>
        <taxon>Legionellales</taxon>
        <taxon>Legionellaceae</taxon>
        <taxon>Legionella</taxon>
    </lineage>
</organism>
<dbReference type="Gene3D" id="1.10.260.40">
    <property type="entry name" value="lambda repressor-like DNA-binding domains"/>
    <property type="match status" value="1"/>
</dbReference>
<dbReference type="OrthoDB" id="9792093at2"/>
<evidence type="ECO:0000313" key="6">
    <source>
        <dbReference type="Proteomes" id="UP000032803"/>
    </source>
</evidence>
<name>A0A0A8UZ53_LEGHA</name>
<dbReference type="Pfam" id="PF01381">
    <property type="entry name" value="HTH_3"/>
    <property type="match status" value="1"/>
</dbReference>
<dbReference type="PANTHER" id="PTHR46797">
    <property type="entry name" value="HTH-TYPE TRANSCRIPTIONAL REGULATOR"/>
    <property type="match status" value="1"/>
</dbReference>
<dbReference type="Proteomes" id="UP000032803">
    <property type="component" value="Chromosome I"/>
</dbReference>
<dbReference type="PROSITE" id="PS50943">
    <property type="entry name" value="HTH_CROC1"/>
    <property type="match status" value="1"/>
</dbReference>
<dbReference type="Pfam" id="PF07883">
    <property type="entry name" value="Cupin_2"/>
    <property type="match status" value="1"/>
</dbReference>
<accession>A0A0A8UZ53</accession>
<protein>
    <submittedName>
        <fullName evidence="5">Putative DNA-binding transcriptional regulator</fullName>
    </submittedName>
</protein>
<dbReference type="SUPFAM" id="SSF47413">
    <property type="entry name" value="lambda repressor-like DNA-binding domains"/>
    <property type="match status" value="1"/>
</dbReference>
<dbReference type="SMART" id="SM00530">
    <property type="entry name" value="HTH_XRE"/>
    <property type="match status" value="1"/>
</dbReference>
<sequence length="185" mass="20739">MQSMSGHIAKTLKALRQQRGWSLDKTAQKTGVSKAMLGQIEREESSPTVAILWKIATGFQVSFSTFLAESTLNSETLIDRSASQLNPQSNEEQIRINALFPFDEQLGFEMFVIELLPGCEQLSSPHEPGVIEHVIVIGGDMEVLINQVWHCLRCGEGLRFDAHQPHGYRNKGSMSAFFHNIIHYP</sequence>
<dbReference type="HOGENOM" id="CLU_085376_5_0_6"/>
<keyword evidence="3" id="KW-0804">Transcription</keyword>
<gene>
    <name evidence="5" type="primary">ydcN</name>
    <name evidence="5" type="ORF">LHA_3050</name>
</gene>
<proteinExistence type="predicted"/>
<dbReference type="GO" id="GO:0003700">
    <property type="term" value="F:DNA-binding transcription factor activity"/>
    <property type="evidence" value="ECO:0007669"/>
    <property type="project" value="TreeGrafter"/>
</dbReference>
<keyword evidence="2 5" id="KW-0238">DNA-binding</keyword>